<reference evidence="2 3" key="1">
    <citation type="journal article" date="2018" name="MBio">
        <title>Comparative Genomics Reveals the Core Gene Toolbox for the Fungus-Insect Symbiosis.</title>
        <authorList>
            <person name="Wang Y."/>
            <person name="Stata M."/>
            <person name="Wang W."/>
            <person name="Stajich J.E."/>
            <person name="White M.M."/>
            <person name="Moncalvo J.M."/>
        </authorList>
    </citation>
    <scope>NUCLEOTIDE SEQUENCE [LARGE SCALE GENOMIC DNA]</scope>
    <source>
        <strain evidence="2 3">SWE-8-4</strain>
    </source>
</reference>
<accession>A0A2T9YP03</accession>
<comment type="caution">
    <text evidence="2">The sequence shown here is derived from an EMBL/GenBank/DDBJ whole genome shotgun (WGS) entry which is preliminary data.</text>
</comment>
<protein>
    <submittedName>
        <fullName evidence="2">Uncharacterized protein</fullName>
    </submittedName>
</protein>
<name>A0A2T9YP03_9FUNG</name>
<gene>
    <name evidence="2" type="ORF">BB561_002849</name>
</gene>
<organism evidence="2 3">
    <name type="scientific">Smittium simulii</name>
    <dbReference type="NCBI Taxonomy" id="133385"/>
    <lineage>
        <taxon>Eukaryota</taxon>
        <taxon>Fungi</taxon>
        <taxon>Fungi incertae sedis</taxon>
        <taxon>Zoopagomycota</taxon>
        <taxon>Kickxellomycotina</taxon>
        <taxon>Harpellomycetes</taxon>
        <taxon>Harpellales</taxon>
        <taxon>Legeriomycetaceae</taxon>
        <taxon>Smittium</taxon>
    </lineage>
</organism>
<evidence type="ECO:0000256" key="1">
    <source>
        <dbReference type="SAM" id="MobiDB-lite"/>
    </source>
</evidence>
<sequence length="112" mass="12746">MDDLEGEILALFGKNDNDKDSSTRREGATEYKKRRRSNLDFSDNDVDVDSPQASKIKGRSAYKTDLTSFPKNDSEFLDVWGPDLIGDDEDRARALNHSGMFQTTSYIDQLLY</sequence>
<evidence type="ECO:0000313" key="2">
    <source>
        <dbReference type="EMBL" id="PVU94057.1"/>
    </source>
</evidence>
<proteinExistence type="predicted"/>
<keyword evidence="3" id="KW-1185">Reference proteome</keyword>
<dbReference type="STRING" id="133385.A0A2T9YP03"/>
<dbReference type="AlphaFoldDB" id="A0A2T9YP03"/>
<feature type="compositionally biased region" description="Basic and acidic residues" evidence="1">
    <location>
        <begin position="15"/>
        <end position="31"/>
    </location>
</feature>
<feature type="region of interest" description="Disordered" evidence="1">
    <location>
        <begin position="12"/>
        <end position="53"/>
    </location>
</feature>
<dbReference type="Proteomes" id="UP000245383">
    <property type="component" value="Unassembled WGS sequence"/>
</dbReference>
<evidence type="ECO:0000313" key="3">
    <source>
        <dbReference type="Proteomes" id="UP000245383"/>
    </source>
</evidence>
<dbReference type="OrthoDB" id="166375at2759"/>
<dbReference type="EMBL" id="MBFR01000103">
    <property type="protein sequence ID" value="PVU94057.1"/>
    <property type="molecule type" value="Genomic_DNA"/>
</dbReference>